<feature type="chain" id="PRO_5004048699" description="SGNH hydrolase-type esterase domain-containing protein" evidence="1">
    <location>
        <begin position="24"/>
        <end position="261"/>
    </location>
</feature>
<feature type="signal peptide" evidence="1">
    <location>
        <begin position="1"/>
        <end position="23"/>
    </location>
</feature>
<accession>M4BFX8</accession>
<protein>
    <recommendedName>
        <fullName evidence="2">SGNH hydrolase-type esterase domain-containing protein</fullName>
    </recommendedName>
</protein>
<dbReference type="Proteomes" id="UP000011713">
    <property type="component" value="Unassembled WGS sequence"/>
</dbReference>
<keyword evidence="1" id="KW-0732">Signal</keyword>
<dbReference type="eggNOG" id="KOG3035">
    <property type="taxonomic scope" value="Eukaryota"/>
</dbReference>
<proteinExistence type="predicted"/>
<organism evidence="3 4">
    <name type="scientific">Hyaloperonospora arabidopsidis (strain Emoy2)</name>
    <name type="common">Downy mildew agent</name>
    <name type="synonym">Peronospora arabidopsidis</name>
    <dbReference type="NCBI Taxonomy" id="559515"/>
    <lineage>
        <taxon>Eukaryota</taxon>
        <taxon>Sar</taxon>
        <taxon>Stramenopiles</taxon>
        <taxon>Oomycota</taxon>
        <taxon>Peronosporomycetes</taxon>
        <taxon>Peronosporales</taxon>
        <taxon>Peronosporaceae</taxon>
        <taxon>Hyaloperonospora</taxon>
    </lineage>
</organism>
<dbReference type="EnsemblProtists" id="HpaT805198">
    <property type="protein sequence ID" value="HpaP805198"/>
    <property type="gene ID" value="HpaG805198"/>
</dbReference>
<dbReference type="InParanoid" id="M4BFX8"/>
<dbReference type="OMA" id="NDSTHPH"/>
<dbReference type="InterPro" id="IPR036514">
    <property type="entry name" value="SGNH_hydro_sf"/>
</dbReference>
<dbReference type="CDD" id="cd01838">
    <property type="entry name" value="Isoamyl_acetate_hydrolase_like"/>
    <property type="match status" value="1"/>
</dbReference>
<dbReference type="VEuPathDB" id="FungiDB:HpaG805198"/>
<dbReference type="PROSITE" id="PS51257">
    <property type="entry name" value="PROKAR_LIPOPROTEIN"/>
    <property type="match status" value="1"/>
</dbReference>
<dbReference type="InterPro" id="IPR045136">
    <property type="entry name" value="Iah1-like"/>
</dbReference>
<dbReference type="PANTHER" id="PTHR14209">
    <property type="entry name" value="ISOAMYL ACETATE-HYDROLYZING ESTERASE 1"/>
    <property type="match status" value="1"/>
</dbReference>
<dbReference type="AlphaFoldDB" id="M4BFX8"/>
<dbReference type="PANTHER" id="PTHR14209:SF19">
    <property type="entry name" value="ISOAMYL ACETATE-HYDROLYZING ESTERASE 1 HOMOLOG"/>
    <property type="match status" value="1"/>
</dbReference>
<dbReference type="Pfam" id="PF13472">
    <property type="entry name" value="Lipase_GDSL_2"/>
    <property type="match status" value="1"/>
</dbReference>
<reference evidence="3" key="2">
    <citation type="submission" date="2015-06" db="UniProtKB">
        <authorList>
            <consortium name="EnsemblProtists"/>
        </authorList>
    </citation>
    <scope>IDENTIFICATION</scope>
    <source>
        <strain evidence="3">Emoy2</strain>
    </source>
</reference>
<feature type="domain" description="SGNH hydrolase-type esterase" evidence="2">
    <location>
        <begin position="34"/>
        <end position="219"/>
    </location>
</feature>
<dbReference type="EMBL" id="JH598219">
    <property type="status" value="NOT_ANNOTATED_CDS"/>
    <property type="molecule type" value="Genomic_DNA"/>
</dbReference>
<evidence type="ECO:0000313" key="4">
    <source>
        <dbReference type="Proteomes" id="UP000011713"/>
    </source>
</evidence>
<evidence type="ECO:0000259" key="2">
    <source>
        <dbReference type="Pfam" id="PF13472"/>
    </source>
</evidence>
<dbReference type="Gene3D" id="3.40.50.1110">
    <property type="entry name" value="SGNH hydrolase"/>
    <property type="match status" value="1"/>
</dbReference>
<name>M4BFX8_HYAAE</name>
<evidence type="ECO:0000313" key="3">
    <source>
        <dbReference type="EnsemblProtists" id="HpaP805198"/>
    </source>
</evidence>
<dbReference type="HOGENOM" id="CLU_051989_0_1_1"/>
<dbReference type="SUPFAM" id="SSF52266">
    <property type="entry name" value="SGNH hydrolase"/>
    <property type="match status" value="1"/>
</dbReference>
<dbReference type="STRING" id="559515.M4BFX8"/>
<sequence length="261" mass="29074">MTGRLSVKFVCLIDSVFFSMGLTQSCDRRPVFYFIGDSITEYGSDPDKSGFITILQHHYVRAIDCVNRGLSGYNTKWVLEHAMPIYVKELQAEYSASFVTVFLGANDAVLEHGPGASQFVSLEDYRANLHKIVQCVRPLLAPHGQVLLITPPCVIDSMRHEDRSNASAAKYAKACVQVAVAENVHVLDLHTYFNTMYPEESARKTFFVDGLHFSEQGNKEVGKLLGVAINGMFGNDELARFAKWQLPDWKDLVSSVGAESQ</sequence>
<dbReference type="InterPro" id="IPR013830">
    <property type="entry name" value="SGNH_hydro"/>
</dbReference>
<keyword evidence="4" id="KW-1185">Reference proteome</keyword>
<reference evidence="4" key="1">
    <citation type="journal article" date="2010" name="Science">
        <title>Signatures of adaptation to obligate biotrophy in the Hyaloperonospora arabidopsidis genome.</title>
        <authorList>
            <person name="Baxter L."/>
            <person name="Tripathy S."/>
            <person name="Ishaque N."/>
            <person name="Boot N."/>
            <person name="Cabral A."/>
            <person name="Kemen E."/>
            <person name="Thines M."/>
            <person name="Ah-Fong A."/>
            <person name="Anderson R."/>
            <person name="Badejoko W."/>
            <person name="Bittner-Eddy P."/>
            <person name="Boore J.L."/>
            <person name="Chibucos M.C."/>
            <person name="Coates M."/>
            <person name="Dehal P."/>
            <person name="Delehaunty K."/>
            <person name="Dong S."/>
            <person name="Downton P."/>
            <person name="Dumas B."/>
            <person name="Fabro G."/>
            <person name="Fronick C."/>
            <person name="Fuerstenberg S.I."/>
            <person name="Fulton L."/>
            <person name="Gaulin E."/>
            <person name="Govers F."/>
            <person name="Hughes L."/>
            <person name="Humphray S."/>
            <person name="Jiang R.H."/>
            <person name="Judelson H."/>
            <person name="Kamoun S."/>
            <person name="Kyung K."/>
            <person name="Meijer H."/>
            <person name="Minx P."/>
            <person name="Morris P."/>
            <person name="Nelson J."/>
            <person name="Phuntumart V."/>
            <person name="Qutob D."/>
            <person name="Rehmany A."/>
            <person name="Rougon-Cardoso A."/>
            <person name="Ryden P."/>
            <person name="Torto-Alalibo T."/>
            <person name="Studholme D."/>
            <person name="Wang Y."/>
            <person name="Win J."/>
            <person name="Wood J."/>
            <person name="Clifton S.W."/>
            <person name="Rogers J."/>
            <person name="Van den Ackerveken G."/>
            <person name="Jones J.D."/>
            <person name="McDowell J.M."/>
            <person name="Beynon J."/>
            <person name="Tyler B.M."/>
        </authorList>
    </citation>
    <scope>NUCLEOTIDE SEQUENCE [LARGE SCALE GENOMIC DNA]</scope>
    <source>
        <strain evidence="4">Emoy2</strain>
    </source>
</reference>
<evidence type="ECO:0000256" key="1">
    <source>
        <dbReference type="SAM" id="SignalP"/>
    </source>
</evidence>